<evidence type="ECO:0000313" key="2">
    <source>
        <dbReference type="Proteomes" id="UP001156670"/>
    </source>
</evidence>
<dbReference type="PROSITE" id="PS51257">
    <property type="entry name" value="PROKAR_LIPOPROTEIN"/>
    <property type="match status" value="1"/>
</dbReference>
<keyword evidence="2" id="KW-1185">Reference proteome</keyword>
<organism evidence="1 2">
    <name type="scientific">Dyella acidisoli</name>
    <dbReference type="NCBI Taxonomy" id="1867834"/>
    <lineage>
        <taxon>Bacteria</taxon>
        <taxon>Pseudomonadati</taxon>
        <taxon>Pseudomonadota</taxon>
        <taxon>Gammaproteobacteria</taxon>
        <taxon>Lysobacterales</taxon>
        <taxon>Rhodanobacteraceae</taxon>
        <taxon>Dyella</taxon>
    </lineage>
</organism>
<dbReference type="RefSeq" id="WP_284321211.1">
    <property type="nucleotide sequence ID" value="NZ_BSOB01000018.1"/>
</dbReference>
<evidence type="ECO:0000313" key="1">
    <source>
        <dbReference type="EMBL" id="GLQ93502.1"/>
    </source>
</evidence>
<reference evidence="2" key="1">
    <citation type="journal article" date="2019" name="Int. J. Syst. Evol. Microbiol.">
        <title>The Global Catalogue of Microorganisms (GCM) 10K type strain sequencing project: providing services to taxonomists for standard genome sequencing and annotation.</title>
        <authorList>
            <consortium name="The Broad Institute Genomics Platform"/>
            <consortium name="The Broad Institute Genome Sequencing Center for Infectious Disease"/>
            <person name="Wu L."/>
            <person name="Ma J."/>
        </authorList>
    </citation>
    <scope>NUCLEOTIDE SEQUENCE [LARGE SCALE GENOMIC DNA]</scope>
    <source>
        <strain evidence="2">NBRC 111980</strain>
    </source>
</reference>
<protein>
    <submittedName>
        <fullName evidence="1">Uncharacterized protein</fullName>
    </submittedName>
</protein>
<name>A0ABQ5XP66_9GAMM</name>
<proteinExistence type="predicted"/>
<sequence>MKWTISITASAFALLAGCTNPGIVKVSDKTPMSRNETPVVRPDVVIQNEKFPGPATLSREYTDVQTPKLKDLLSSTWLTRN</sequence>
<gene>
    <name evidence="1" type="ORF">GCM10007901_24530</name>
</gene>
<comment type="caution">
    <text evidence="1">The sequence shown here is derived from an EMBL/GenBank/DDBJ whole genome shotgun (WGS) entry which is preliminary data.</text>
</comment>
<dbReference type="EMBL" id="BSOB01000018">
    <property type="protein sequence ID" value="GLQ93502.1"/>
    <property type="molecule type" value="Genomic_DNA"/>
</dbReference>
<accession>A0ABQ5XP66</accession>
<dbReference type="Proteomes" id="UP001156670">
    <property type="component" value="Unassembled WGS sequence"/>
</dbReference>